<keyword evidence="6" id="KW-0547">Nucleotide-binding</keyword>
<comment type="cofactor">
    <cofactor evidence="6">
        <name>FAD</name>
        <dbReference type="ChEBI" id="CHEBI:57692"/>
    </cofactor>
    <text evidence="6">Binds 1 FAD per subunit.</text>
</comment>
<gene>
    <name evidence="10" type="primary">rclA</name>
    <name evidence="10" type="ORF">DYBT9275_05754</name>
</gene>
<feature type="domain" description="Pyridine nucleotide-disulphide oxidoreductase dimerisation" evidence="8">
    <location>
        <begin position="348"/>
        <end position="454"/>
    </location>
</feature>
<sequence>MTKKYDAIVIGSGQAGTPLCKKLAEAGLKTALIEKRWVGGTCVNDGCSPTKAMVASAKAAWGARQSGHLGIFAAGVTVDIQKVIERQKEIVLRMRSNVEESMAETKNLDVLYGEAAFCGVKQIEVTFTDGKKQLLSAEKIFVNTGLKPKIPDIPGIGDIEYLTSTSLLDLKEIPEKLLVVGSGYIGLEFGQMYQRFGSAVTIIEGSERIMLREDTDIAEEMTKILTDEGLDIQINTKVVSFANSKDGIVARLKSGTKVSERTYTHVLLATGRVPNTAVLKPEASEIKTDEKGFIIVNDQLETSVKGVYALGDVKGGPAFTHVSYDDYRIVAGNLLHNAHRKTSDRILPYCMFTDPQLGRVGITQQEAEKQKLKVKIATLPNSWVARSIETGDTRGMMKAIVDKETGKILGAAVLSNEGGEVIAVLQMAMLGGITWEQLRDSMFAHPTYSESLNNLFMNLDE</sequence>
<protein>
    <submittedName>
        <fullName evidence="10">Pyridine nucleotide-disulfide oxidoreductase RclA</fullName>
    </submittedName>
</protein>
<dbReference type="SUPFAM" id="SSF51905">
    <property type="entry name" value="FAD/NAD(P)-binding domain"/>
    <property type="match status" value="1"/>
</dbReference>
<feature type="domain" description="FAD/NAD(P)-binding" evidence="9">
    <location>
        <begin position="5"/>
        <end position="324"/>
    </location>
</feature>
<evidence type="ECO:0000313" key="10">
    <source>
        <dbReference type="EMBL" id="CAG5017355.1"/>
    </source>
</evidence>
<evidence type="ECO:0000259" key="8">
    <source>
        <dbReference type="Pfam" id="PF02852"/>
    </source>
</evidence>
<dbReference type="PRINTS" id="PR00368">
    <property type="entry name" value="FADPNR"/>
</dbReference>
<evidence type="ECO:0000256" key="5">
    <source>
        <dbReference type="PIRSR" id="PIRSR000350-2"/>
    </source>
</evidence>
<evidence type="ECO:0000313" key="11">
    <source>
        <dbReference type="Proteomes" id="UP000680038"/>
    </source>
</evidence>
<keyword evidence="4" id="KW-0560">Oxidoreductase</keyword>
<evidence type="ECO:0000256" key="4">
    <source>
        <dbReference type="ARBA" id="ARBA00023002"/>
    </source>
</evidence>
<dbReference type="SUPFAM" id="SSF55424">
    <property type="entry name" value="FAD/NAD-linked reductases, dimerisation (C-terminal) domain"/>
    <property type="match status" value="1"/>
</dbReference>
<evidence type="ECO:0000256" key="7">
    <source>
        <dbReference type="PIRSR" id="PIRSR000350-4"/>
    </source>
</evidence>
<keyword evidence="2" id="KW-0285">Flavoprotein</keyword>
<dbReference type="RefSeq" id="WP_215242094.1">
    <property type="nucleotide sequence ID" value="NZ_CAJRAF010000004.1"/>
</dbReference>
<evidence type="ECO:0000256" key="3">
    <source>
        <dbReference type="ARBA" id="ARBA00022827"/>
    </source>
</evidence>
<feature type="disulfide bond" description="Redox-active" evidence="7">
    <location>
        <begin position="42"/>
        <end position="47"/>
    </location>
</feature>
<dbReference type="PIRSF" id="PIRSF000350">
    <property type="entry name" value="Mercury_reductase_MerA"/>
    <property type="match status" value="1"/>
</dbReference>
<dbReference type="Gene3D" id="3.50.50.60">
    <property type="entry name" value="FAD/NAD(P)-binding domain"/>
    <property type="match status" value="2"/>
</dbReference>
<dbReference type="GO" id="GO:0050660">
    <property type="term" value="F:flavin adenine dinucleotide binding"/>
    <property type="evidence" value="ECO:0007669"/>
    <property type="project" value="TreeGrafter"/>
</dbReference>
<dbReference type="FunFam" id="3.30.390.30:FF:000001">
    <property type="entry name" value="Dihydrolipoyl dehydrogenase"/>
    <property type="match status" value="1"/>
</dbReference>
<feature type="binding site" evidence="6">
    <location>
        <begin position="181"/>
        <end position="188"/>
    </location>
    <ligand>
        <name>NAD(+)</name>
        <dbReference type="ChEBI" id="CHEBI:57540"/>
    </ligand>
</feature>
<dbReference type="Proteomes" id="UP000680038">
    <property type="component" value="Unassembled WGS sequence"/>
</dbReference>
<keyword evidence="6" id="KW-0520">NAD</keyword>
<dbReference type="InterPro" id="IPR016156">
    <property type="entry name" value="FAD/NAD-linked_Rdtase_dimer_sf"/>
</dbReference>
<dbReference type="InterPro" id="IPR001100">
    <property type="entry name" value="Pyr_nuc-diS_OxRdtase"/>
</dbReference>
<feature type="binding site" evidence="6">
    <location>
        <position position="271"/>
    </location>
    <ligand>
        <name>NAD(+)</name>
        <dbReference type="ChEBI" id="CHEBI:57540"/>
    </ligand>
</feature>
<evidence type="ECO:0000259" key="9">
    <source>
        <dbReference type="Pfam" id="PF07992"/>
    </source>
</evidence>
<dbReference type="Gene3D" id="3.30.390.30">
    <property type="match status" value="1"/>
</dbReference>
<dbReference type="InterPro" id="IPR023753">
    <property type="entry name" value="FAD/NAD-binding_dom"/>
</dbReference>
<evidence type="ECO:0000256" key="2">
    <source>
        <dbReference type="ARBA" id="ARBA00022630"/>
    </source>
</evidence>
<dbReference type="InterPro" id="IPR036188">
    <property type="entry name" value="FAD/NAD-bd_sf"/>
</dbReference>
<dbReference type="AlphaFoldDB" id="A0A916JHN6"/>
<comment type="caution">
    <text evidence="10">The sequence shown here is derived from an EMBL/GenBank/DDBJ whole genome shotgun (WGS) entry which is preliminary data.</text>
</comment>
<feature type="active site" description="Proton acceptor" evidence="5">
    <location>
        <position position="445"/>
    </location>
</feature>
<dbReference type="Pfam" id="PF07992">
    <property type="entry name" value="Pyr_redox_2"/>
    <property type="match status" value="1"/>
</dbReference>
<comment type="similarity">
    <text evidence="1">Belongs to the class-I pyridine nucleotide-disulfide oxidoreductase family.</text>
</comment>
<keyword evidence="11" id="KW-1185">Reference proteome</keyword>
<name>A0A916JHN6_9BACT</name>
<feature type="binding site" evidence="6">
    <location>
        <position position="51"/>
    </location>
    <ligand>
        <name>FAD</name>
        <dbReference type="ChEBI" id="CHEBI:57692"/>
    </ligand>
</feature>
<dbReference type="GO" id="GO:0003955">
    <property type="term" value="F:NAD(P)H dehydrogenase (quinone) activity"/>
    <property type="evidence" value="ECO:0007669"/>
    <property type="project" value="TreeGrafter"/>
</dbReference>
<evidence type="ECO:0000256" key="6">
    <source>
        <dbReference type="PIRSR" id="PIRSR000350-3"/>
    </source>
</evidence>
<dbReference type="InterPro" id="IPR004099">
    <property type="entry name" value="Pyr_nucl-diS_OxRdtase_dimer"/>
</dbReference>
<evidence type="ECO:0000256" key="1">
    <source>
        <dbReference type="ARBA" id="ARBA00007532"/>
    </source>
</evidence>
<dbReference type="PANTHER" id="PTHR43014:SF2">
    <property type="entry name" value="MERCURIC REDUCTASE"/>
    <property type="match status" value="1"/>
</dbReference>
<dbReference type="EMBL" id="CAJRAF010000004">
    <property type="protein sequence ID" value="CAG5017355.1"/>
    <property type="molecule type" value="Genomic_DNA"/>
</dbReference>
<proteinExistence type="inferred from homology"/>
<organism evidence="10 11">
    <name type="scientific">Dyadobacter helix</name>
    <dbReference type="NCBI Taxonomy" id="2822344"/>
    <lineage>
        <taxon>Bacteria</taxon>
        <taxon>Pseudomonadati</taxon>
        <taxon>Bacteroidota</taxon>
        <taxon>Cytophagia</taxon>
        <taxon>Cytophagales</taxon>
        <taxon>Spirosomataceae</taxon>
        <taxon>Dyadobacter</taxon>
    </lineage>
</organism>
<dbReference type="Pfam" id="PF02852">
    <property type="entry name" value="Pyr_redox_dim"/>
    <property type="match status" value="1"/>
</dbReference>
<keyword evidence="3 6" id="KW-0274">FAD</keyword>
<feature type="binding site" evidence="6">
    <location>
        <position position="312"/>
    </location>
    <ligand>
        <name>FAD</name>
        <dbReference type="ChEBI" id="CHEBI:57692"/>
    </ligand>
</feature>
<accession>A0A916JHN6</accession>
<dbReference type="PANTHER" id="PTHR43014">
    <property type="entry name" value="MERCURIC REDUCTASE"/>
    <property type="match status" value="1"/>
</dbReference>
<feature type="binding site" evidence="6">
    <location>
        <position position="204"/>
    </location>
    <ligand>
        <name>NAD(+)</name>
        <dbReference type="ChEBI" id="CHEBI:57540"/>
    </ligand>
</feature>
<reference evidence="10" key="1">
    <citation type="submission" date="2021-04" db="EMBL/GenBank/DDBJ databases">
        <authorList>
            <person name="Rodrigo-Torres L."/>
            <person name="Arahal R. D."/>
            <person name="Lucena T."/>
        </authorList>
    </citation>
    <scope>NUCLEOTIDE SEQUENCE</scope>
    <source>
        <strain evidence="10">CECT 9275</strain>
    </source>
</reference>
<dbReference type="PRINTS" id="PR00411">
    <property type="entry name" value="PNDRDTASEI"/>
</dbReference>